<dbReference type="GO" id="GO:0015421">
    <property type="term" value="F:ABC-type oligopeptide transporter activity"/>
    <property type="evidence" value="ECO:0007669"/>
    <property type="project" value="TreeGrafter"/>
</dbReference>
<dbReference type="InterPro" id="IPR027417">
    <property type="entry name" value="P-loop_NTPase"/>
</dbReference>
<evidence type="ECO:0000256" key="4">
    <source>
        <dbReference type="ARBA" id="ARBA00022692"/>
    </source>
</evidence>
<dbReference type="InterPro" id="IPR003439">
    <property type="entry name" value="ABC_transporter-like_ATP-bd"/>
</dbReference>
<dbReference type="SUPFAM" id="SSF90123">
    <property type="entry name" value="ABC transporter transmembrane region"/>
    <property type="match status" value="1"/>
</dbReference>
<dbReference type="Gene3D" id="3.40.50.300">
    <property type="entry name" value="P-loop containing nucleotide triphosphate hydrolases"/>
    <property type="match status" value="1"/>
</dbReference>
<dbReference type="InterPro" id="IPR003593">
    <property type="entry name" value="AAA+_ATPase"/>
</dbReference>
<keyword evidence="6 12" id="KW-0067">ATP-binding</keyword>
<feature type="transmembrane region" description="Helical" evidence="9">
    <location>
        <begin position="195"/>
        <end position="215"/>
    </location>
</feature>
<comment type="subcellular location">
    <subcellularLocation>
        <location evidence="1">Cell membrane</location>
        <topology evidence="1">Multi-pass membrane protein</topology>
    </subcellularLocation>
</comment>
<evidence type="ECO:0000256" key="5">
    <source>
        <dbReference type="ARBA" id="ARBA00022741"/>
    </source>
</evidence>
<dbReference type="PROSITE" id="PS50893">
    <property type="entry name" value="ABC_TRANSPORTER_2"/>
    <property type="match status" value="1"/>
</dbReference>
<evidence type="ECO:0000313" key="12">
    <source>
        <dbReference type="EMBL" id="MBW4464425.1"/>
    </source>
</evidence>
<dbReference type="SMART" id="SM00382">
    <property type="entry name" value="AAA"/>
    <property type="match status" value="1"/>
</dbReference>
<evidence type="ECO:0000256" key="8">
    <source>
        <dbReference type="ARBA" id="ARBA00023136"/>
    </source>
</evidence>
<feature type="domain" description="ABC transporter" evidence="10">
    <location>
        <begin position="374"/>
        <end position="615"/>
    </location>
</feature>
<sequence length="621" mass="69514">MTIPRIQAARQPEAQARPRNLRQFLQQFLTIFQYSGRAMQLVWTTSPLLTIGLAVLTVAVGLLPGVIAYLGKLIVDGVVQASQSGLAADRWRTLRYVGWEAVAIVIQSGAQQVISLCQSLLQMLLAQQVNLLVIEKALTLDMAHFEDSEFYDKMSRARDGASRRPLSVVTRSYGFVRDLLSLLTFGGLLLKFSPWAVAVLLLAALPAFIAQTRFAENAFRLFSWRAPERREHHYLEILLAREDYAMEVKLYQLGPMLLDRYKQIFERMYAEDRSLNLRRTAWNYGLGLVSTAAFYGTYIWMISSAIAGQISLGDLTLYLVVFRQGQSTFAGLLASIGGMYEDNLYLADLYDFLGETVAEPPGYAAYGPLPGDGIRFENVSFTYPEQDQPALHNVSFHLPPGRKLAIVGKNGSGKTTLIKLLTRLYSPSSGRILLDGRNLQDWDAEVLQRRIGVIFQNFVRYQFTVGENVGIGDVDALMAQPRWETATEKATARPFIEAMSEGFSTRLGKWFKGGRELSGGQWQKIALSRAFMRSKADILILDEPTSAVDAEAEAEIFERLKAVTQDQIAILISHRFSTVRMADQILVLAAGEVIEQGSHEELMQQDGRYAQLFMLQAAGYR</sequence>
<dbReference type="GO" id="GO:0016887">
    <property type="term" value="F:ATP hydrolysis activity"/>
    <property type="evidence" value="ECO:0007669"/>
    <property type="project" value="InterPro"/>
</dbReference>
<evidence type="ECO:0000313" key="13">
    <source>
        <dbReference type="Proteomes" id="UP000707356"/>
    </source>
</evidence>
<dbReference type="Proteomes" id="UP000707356">
    <property type="component" value="Unassembled WGS sequence"/>
</dbReference>
<evidence type="ECO:0000256" key="7">
    <source>
        <dbReference type="ARBA" id="ARBA00022989"/>
    </source>
</evidence>
<gene>
    <name evidence="12" type="ORF">KME07_03160</name>
</gene>
<dbReference type="PANTHER" id="PTHR43394:SF1">
    <property type="entry name" value="ATP-BINDING CASSETTE SUB-FAMILY B MEMBER 10, MITOCHONDRIAL"/>
    <property type="match status" value="1"/>
</dbReference>
<feature type="transmembrane region" description="Helical" evidence="9">
    <location>
        <begin position="48"/>
        <end position="70"/>
    </location>
</feature>
<reference evidence="12" key="1">
    <citation type="submission" date="2021-05" db="EMBL/GenBank/DDBJ databases">
        <authorList>
            <person name="Pietrasiak N."/>
            <person name="Ward R."/>
            <person name="Stajich J.E."/>
            <person name="Kurbessoian T."/>
        </authorList>
    </citation>
    <scope>NUCLEOTIDE SEQUENCE</scope>
    <source>
        <strain evidence="12">GSE-TBD4-15B</strain>
    </source>
</reference>
<dbReference type="FunFam" id="3.40.50.300:FF:000221">
    <property type="entry name" value="Multidrug ABC transporter ATP-binding protein"/>
    <property type="match status" value="1"/>
</dbReference>
<feature type="domain" description="ABC transmembrane type-1" evidence="11">
    <location>
        <begin position="51"/>
        <end position="341"/>
    </location>
</feature>
<dbReference type="EMBL" id="JAHHHV010000012">
    <property type="protein sequence ID" value="MBW4464425.1"/>
    <property type="molecule type" value="Genomic_DNA"/>
</dbReference>
<dbReference type="GO" id="GO:0005886">
    <property type="term" value="C:plasma membrane"/>
    <property type="evidence" value="ECO:0007669"/>
    <property type="project" value="UniProtKB-SubCell"/>
</dbReference>
<dbReference type="Gene3D" id="1.20.1560.10">
    <property type="entry name" value="ABC transporter type 1, transmembrane domain"/>
    <property type="match status" value="1"/>
</dbReference>
<feature type="transmembrane region" description="Helical" evidence="9">
    <location>
        <begin position="281"/>
        <end position="301"/>
    </location>
</feature>
<dbReference type="InterPro" id="IPR017871">
    <property type="entry name" value="ABC_transporter-like_CS"/>
</dbReference>
<evidence type="ECO:0000259" key="10">
    <source>
        <dbReference type="PROSITE" id="PS50893"/>
    </source>
</evidence>
<evidence type="ECO:0000256" key="6">
    <source>
        <dbReference type="ARBA" id="ARBA00022840"/>
    </source>
</evidence>
<keyword evidence="2" id="KW-0813">Transport</keyword>
<dbReference type="PANTHER" id="PTHR43394">
    <property type="entry name" value="ATP-DEPENDENT PERMEASE MDL1, MITOCHONDRIAL"/>
    <property type="match status" value="1"/>
</dbReference>
<evidence type="ECO:0000256" key="2">
    <source>
        <dbReference type="ARBA" id="ARBA00022448"/>
    </source>
</evidence>
<reference evidence="12" key="2">
    <citation type="journal article" date="2022" name="Microbiol. Resour. Announc.">
        <title>Metagenome Sequencing to Explore Phylogenomics of Terrestrial Cyanobacteria.</title>
        <authorList>
            <person name="Ward R.D."/>
            <person name="Stajich J.E."/>
            <person name="Johansen J.R."/>
            <person name="Huntemann M."/>
            <person name="Clum A."/>
            <person name="Foster B."/>
            <person name="Foster B."/>
            <person name="Roux S."/>
            <person name="Palaniappan K."/>
            <person name="Varghese N."/>
            <person name="Mukherjee S."/>
            <person name="Reddy T.B.K."/>
            <person name="Daum C."/>
            <person name="Copeland A."/>
            <person name="Chen I.A."/>
            <person name="Ivanova N.N."/>
            <person name="Kyrpides N.C."/>
            <person name="Shapiro N."/>
            <person name="Eloe-Fadrosh E.A."/>
            <person name="Pietrasiak N."/>
        </authorList>
    </citation>
    <scope>NUCLEOTIDE SEQUENCE</scope>
    <source>
        <strain evidence="12">GSE-TBD4-15B</strain>
    </source>
</reference>
<evidence type="ECO:0000256" key="3">
    <source>
        <dbReference type="ARBA" id="ARBA00022475"/>
    </source>
</evidence>
<comment type="caution">
    <text evidence="12">The sequence shown here is derived from an EMBL/GenBank/DDBJ whole genome shotgun (WGS) entry which is preliminary data.</text>
</comment>
<evidence type="ECO:0000256" key="9">
    <source>
        <dbReference type="SAM" id="Phobius"/>
    </source>
</evidence>
<proteinExistence type="predicted"/>
<keyword evidence="5" id="KW-0547">Nucleotide-binding</keyword>
<keyword evidence="7 9" id="KW-1133">Transmembrane helix</keyword>
<evidence type="ECO:0000259" key="11">
    <source>
        <dbReference type="PROSITE" id="PS50929"/>
    </source>
</evidence>
<dbReference type="SUPFAM" id="SSF52540">
    <property type="entry name" value="P-loop containing nucleoside triphosphate hydrolases"/>
    <property type="match status" value="1"/>
</dbReference>
<dbReference type="PROSITE" id="PS00211">
    <property type="entry name" value="ABC_TRANSPORTER_1"/>
    <property type="match status" value="1"/>
</dbReference>
<keyword evidence="3" id="KW-1003">Cell membrane</keyword>
<evidence type="ECO:0000256" key="1">
    <source>
        <dbReference type="ARBA" id="ARBA00004651"/>
    </source>
</evidence>
<dbReference type="InterPro" id="IPR039421">
    <property type="entry name" value="Type_1_exporter"/>
</dbReference>
<dbReference type="PROSITE" id="PS50929">
    <property type="entry name" value="ABC_TM1F"/>
    <property type="match status" value="1"/>
</dbReference>
<keyword evidence="4 9" id="KW-0812">Transmembrane</keyword>
<dbReference type="InterPro" id="IPR011527">
    <property type="entry name" value="ABC1_TM_dom"/>
</dbReference>
<dbReference type="GO" id="GO:0005524">
    <property type="term" value="F:ATP binding"/>
    <property type="evidence" value="ECO:0007669"/>
    <property type="project" value="UniProtKB-KW"/>
</dbReference>
<protein>
    <submittedName>
        <fullName evidence="12">ABC transporter ATP-binding protein/permease</fullName>
    </submittedName>
</protein>
<organism evidence="12 13">
    <name type="scientific">Pegethrix bostrychoides GSE-TBD4-15B</name>
    <dbReference type="NCBI Taxonomy" id="2839662"/>
    <lineage>
        <taxon>Bacteria</taxon>
        <taxon>Bacillati</taxon>
        <taxon>Cyanobacteriota</taxon>
        <taxon>Cyanophyceae</taxon>
        <taxon>Oculatellales</taxon>
        <taxon>Oculatellaceae</taxon>
        <taxon>Pegethrix</taxon>
    </lineage>
</organism>
<dbReference type="AlphaFoldDB" id="A0A951P8C0"/>
<keyword evidence="8 9" id="KW-0472">Membrane</keyword>
<dbReference type="InterPro" id="IPR036640">
    <property type="entry name" value="ABC1_TM_sf"/>
</dbReference>
<dbReference type="Pfam" id="PF00005">
    <property type="entry name" value="ABC_tran"/>
    <property type="match status" value="1"/>
</dbReference>
<name>A0A951P8C0_9CYAN</name>
<accession>A0A951P8C0</accession>